<gene>
    <name evidence="1" type="ORF">D5086_020562</name>
</gene>
<evidence type="ECO:0000313" key="1">
    <source>
        <dbReference type="EMBL" id="KAL3579058.1"/>
    </source>
</evidence>
<evidence type="ECO:0000313" key="2">
    <source>
        <dbReference type="Proteomes" id="UP000309997"/>
    </source>
</evidence>
<proteinExistence type="predicted"/>
<reference evidence="1 2" key="1">
    <citation type="journal article" date="2024" name="Plant Biotechnol. J.">
        <title>Genome and CRISPR/Cas9 system of a widespread forest tree (Populus alba) in the world.</title>
        <authorList>
            <person name="Liu Y.J."/>
            <person name="Jiang P.F."/>
            <person name="Han X.M."/>
            <person name="Li X.Y."/>
            <person name="Wang H.M."/>
            <person name="Wang Y.J."/>
            <person name="Wang X.X."/>
            <person name="Zeng Q.Y."/>
        </authorList>
    </citation>
    <scope>NUCLEOTIDE SEQUENCE [LARGE SCALE GENOMIC DNA]</scope>
    <source>
        <strain evidence="2">cv. PAL-ZL1</strain>
    </source>
</reference>
<name>A0ACC4BKE0_POPAL</name>
<accession>A0ACC4BKE0</accession>
<organism evidence="1 2">
    <name type="scientific">Populus alba</name>
    <name type="common">White poplar</name>
    <dbReference type="NCBI Taxonomy" id="43335"/>
    <lineage>
        <taxon>Eukaryota</taxon>
        <taxon>Viridiplantae</taxon>
        <taxon>Streptophyta</taxon>
        <taxon>Embryophyta</taxon>
        <taxon>Tracheophyta</taxon>
        <taxon>Spermatophyta</taxon>
        <taxon>Magnoliopsida</taxon>
        <taxon>eudicotyledons</taxon>
        <taxon>Gunneridae</taxon>
        <taxon>Pentapetalae</taxon>
        <taxon>rosids</taxon>
        <taxon>fabids</taxon>
        <taxon>Malpighiales</taxon>
        <taxon>Salicaceae</taxon>
        <taxon>Saliceae</taxon>
        <taxon>Populus</taxon>
    </lineage>
</organism>
<dbReference type="Proteomes" id="UP000309997">
    <property type="component" value="Unassembled WGS sequence"/>
</dbReference>
<keyword evidence="2" id="KW-1185">Reference proteome</keyword>
<sequence length="70" mass="7295">MPPRPFFDRTMDSYGSGPSAPVDNGTQRHKGGKRMGFGTGLAVGAVAGALACVGRRIEIRGGENCRESGE</sequence>
<dbReference type="EMBL" id="RCHU02000010">
    <property type="protein sequence ID" value="KAL3579058.1"/>
    <property type="molecule type" value="Genomic_DNA"/>
</dbReference>
<comment type="caution">
    <text evidence="1">The sequence shown here is derived from an EMBL/GenBank/DDBJ whole genome shotgun (WGS) entry which is preliminary data.</text>
</comment>
<protein>
    <submittedName>
        <fullName evidence="1">Uncharacterized protein</fullName>
    </submittedName>
</protein>